<evidence type="ECO:0000313" key="1">
    <source>
        <dbReference type="EMBL" id="GMT27923.1"/>
    </source>
</evidence>
<organism evidence="1 2">
    <name type="scientific">Pristionchus fissidentatus</name>
    <dbReference type="NCBI Taxonomy" id="1538716"/>
    <lineage>
        <taxon>Eukaryota</taxon>
        <taxon>Metazoa</taxon>
        <taxon>Ecdysozoa</taxon>
        <taxon>Nematoda</taxon>
        <taxon>Chromadorea</taxon>
        <taxon>Rhabditida</taxon>
        <taxon>Rhabditina</taxon>
        <taxon>Diplogasteromorpha</taxon>
        <taxon>Diplogasteroidea</taxon>
        <taxon>Neodiplogasteridae</taxon>
        <taxon>Pristionchus</taxon>
    </lineage>
</organism>
<evidence type="ECO:0008006" key="3">
    <source>
        <dbReference type="Google" id="ProtNLM"/>
    </source>
</evidence>
<reference evidence="1" key="1">
    <citation type="submission" date="2023-10" db="EMBL/GenBank/DDBJ databases">
        <title>Genome assembly of Pristionchus species.</title>
        <authorList>
            <person name="Yoshida K."/>
            <person name="Sommer R.J."/>
        </authorList>
    </citation>
    <scope>NUCLEOTIDE SEQUENCE</scope>
    <source>
        <strain evidence="1">RS5133</strain>
    </source>
</reference>
<sequence length="179" mass="20802">MDLPDDIFSMIITNLDLPSRLKLRVNRRLNRVELATKNELARVKITELEGSFSIAVREWDVVDSIDVSDKKLGDLKEGLKRIAMNTTFVATTFDLEIELLEDISNRSHPIFDQLDYNFLLSICENRAHINLEHICDSLSVQEWVQIRQKMLSREIPLKYINFYVDETVARAPSSSLFMR</sequence>
<gene>
    <name evidence="1" type="ORF">PFISCL1PPCAC_19220</name>
</gene>
<accession>A0AAV5WB54</accession>
<proteinExistence type="predicted"/>
<keyword evidence="2" id="KW-1185">Reference proteome</keyword>
<dbReference type="Proteomes" id="UP001432322">
    <property type="component" value="Unassembled WGS sequence"/>
</dbReference>
<evidence type="ECO:0000313" key="2">
    <source>
        <dbReference type="Proteomes" id="UP001432322"/>
    </source>
</evidence>
<name>A0AAV5WB54_9BILA</name>
<dbReference type="EMBL" id="BTSY01000005">
    <property type="protein sequence ID" value="GMT27923.1"/>
    <property type="molecule type" value="Genomic_DNA"/>
</dbReference>
<comment type="caution">
    <text evidence="1">The sequence shown here is derived from an EMBL/GenBank/DDBJ whole genome shotgun (WGS) entry which is preliminary data.</text>
</comment>
<dbReference type="CDD" id="cd09917">
    <property type="entry name" value="F-box_SF"/>
    <property type="match status" value="1"/>
</dbReference>
<protein>
    <recommendedName>
        <fullName evidence="3">F-box domain-containing protein</fullName>
    </recommendedName>
</protein>
<dbReference type="AlphaFoldDB" id="A0AAV5WB54"/>